<keyword evidence="3" id="KW-0812">Transmembrane</keyword>
<dbReference type="EMBL" id="CP020946">
    <property type="protein sequence ID" value="ASD63132.1"/>
    <property type="molecule type" value="Genomic_DNA"/>
</dbReference>
<evidence type="ECO:0000259" key="6">
    <source>
        <dbReference type="Pfam" id="PF12696"/>
    </source>
</evidence>
<gene>
    <name evidence="7" type="ORF">B9G79_05900</name>
</gene>
<organism evidence="7 8">
    <name type="scientific">Bdellovibrio bacteriovorus</name>
    <dbReference type="NCBI Taxonomy" id="959"/>
    <lineage>
        <taxon>Bacteria</taxon>
        <taxon>Pseudomonadati</taxon>
        <taxon>Bdellovibrionota</taxon>
        <taxon>Bdellovibrionia</taxon>
        <taxon>Bdellovibrionales</taxon>
        <taxon>Pseudobdellovibrionaceae</taxon>
        <taxon>Bdellovibrio</taxon>
    </lineage>
</organism>
<protein>
    <recommendedName>
        <fullName evidence="6">TraD/TraG TraM recognition site domain-containing protein</fullName>
    </recommendedName>
</protein>
<feature type="domain" description="TraD/TraG TraM recognition site" evidence="6">
    <location>
        <begin position="297"/>
        <end position="407"/>
    </location>
</feature>
<dbReference type="SUPFAM" id="SSF52540">
    <property type="entry name" value="P-loop containing nucleoside triphosphate hydrolases"/>
    <property type="match status" value="1"/>
</dbReference>
<dbReference type="InterPro" id="IPR051539">
    <property type="entry name" value="T4SS-coupling_protein"/>
</dbReference>
<evidence type="ECO:0000256" key="4">
    <source>
        <dbReference type="ARBA" id="ARBA00022989"/>
    </source>
</evidence>
<comment type="subcellular location">
    <subcellularLocation>
        <location evidence="1">Cell membrane</location>
        <topology evidence="1">Multi-pass membrane protein</topology>
    </subcellularLocation>
</comment>
<evidence type="ECO:0000313" key="8">
    <source>
        <dbReference type="Proteomes" id="UP000197003"/>
    </source>
</evidence>
<evidence type="ECO:0000256" key="3">
    <source>
        <dbReference type="ARBA" id="ARBA00022692"/>
    </source>
</evidence>
<dbReference type="PANTHER" id="PTHR37937:SF1">
    <property type="entry name" value="CONJUGATIVE TRANSFER: DNA TRANSPORT"/>
    <property type="match status" value="1"/>
</dbReference>
<dbReference type="RefSeq" id="WP_088564710.1">
    <property type="nucleotide sequence ID" value="NZ_CP020946.1"/>
</dbReference>
<reference evidence="7 8" key="1">
    <citation type="submission" date="2017-04" db="EMBL/GenBank/DDBJ databases">
        <title>Whole genome sequence of Bdellovibrio bacteriovorus strain SSB218315.</title>
        <authorList>
            <person name="Oyedara O."/>
            <person name="Rodriguez-Perez M.A."/>
        </authorList>
    </citation>
    <scope>NUCLEOTIDE SEQUENCE [LARGE SCALE GENOMIC DNA]</scope>
    <source>
        <strain evidence="7 8">SSB218315</strain>
    </source>
</reference>
<dbReference type="Pfam" id="PF12696">
    <property type="entry name" value="TraG-D_C"/>
    <property type="match status" value="1"/>
</dbReference>
<dbReference type="Gene3D" id="3.40.50.300">
    <property type="entry name" value="P-loop containing nucleotide triphosphate hydrolases"/>
    <property type="match status" value="2"/>
</dbReference>
<keyword evidence="2" id="KW-1003">Cell membrane</keyword>
<dbReference type="Proteomes" id="UP000197003">
    <property type="component" value="Chromosome"/>
</dbReference>
<name>A0A1Z3N6L4_BDEBC</name>
<evidence type="ECO:0000256" key="5">
    <source>
        <dbReference type="ARBA" id="ARBA00023136"/>
    </source>
</evidence>
<dbReference type="OrthoDB" id="7817736at2"/>
<keyword evidence="4" id="KW-1133">Transmembrane helix</keyword>
<sequence>MEQVKNLFLRNSPAAQDRVVLGRVSGSMWRKEELTEGQLNHHVHVVGASGYGKTVLLSHIIKQRIQQGKGLLFIDLKSDMETLLKFSKHVAEANRIDDLMIFSLTEKQMSLSYNLIEDGTATQLRDRIINSLNWSEEYYKNQSSSFILKLMILLCWLRDNKQERFHLGTVLDCASNPVKIIEVGNKIPMTETKLKIYAQNLKEFLDAKEHFNSLQGLRTQLESIVLSDFGELVTSEVLGINLFEAYTKSKIIFLFLDSRRYGETAKALGRFILQDLKSVSARVDGEVPKEQRKSFSVIIDEFADLAQEDFIGFLDRARSSRMSVVVAHQEICDLQRISPEFAGRLMGNTSTLYSFLQKRPESAEIISGMAGTRTVWKQTRQTERLGFFEMDSGGGSRREVEEFCIHPNTIKSLRVGKCVCIKKYPEARAYLVNVFEGK</sequence>
<dbReference type="InterPro" id="IPR032689">
    <property type="entry name" value="TraG-D_C"/>
</dbReference>
<evidence type="ECO:0000313" key="7">
    <source>
        <dbReference type="EMBL" id="ASD63132.1"/>
    </source>
</evidence>
<dbReference type="InterPro" id="IPR027417">
    <property type="entry name" value="P-loop_NTPase"/>
</dbReference>
<evidence type="ECO:0000256" key="1">
    <source>
        <dbReference type="ARBA" id="ARBA00004651"/>
    </source>
</evidence>
<evidence type="ECO:0000256" key="2">
    <source>
        <dbReference type="ARBA" id="ARBA00022475"/>
    </source>
</evidence>
<accession>A0A1Z3N6L4</accession>
<dbReference type="GO" id="GO:0005886">
    <property type="term" value="C:plasma membrane"/>
    <property type="evidence" value="ECO:0007669"/>
    <property type="project" value="UniProtKB-SubCell"/>
</dbReference>
<keyword evidence="5" id="KW-0472">Membrane</keyword>
<proteinExistence type="predicted"/>
<dbReference type="PANTHER" id="PTHR37937">
    <property type="entry name" value="CONJUGATIVE TRANSFER: DNA TRANSPORT"/>
    <property type="match status" value="1"/>
</dbReference>
<dbReference type="AlphaFoldDB" id="A0A1Z3N6L4"/>